<proteinExistence type="predicted"/>
<sequence length="166" mass="18562">MSRKAIGNTPRTIQNVFVLLLLALFACLSTFLVTIGAQLYRNTVDSAERNNASRIMTAVVRSTVWAEDGGKIVIEKIDDWDITSLTIVEEYAEETNYKRLFAYEGSLRESYTGDDLPFDPKYGEPLCELKQFEPELNGNVLTVRMTAPDDTENVIRMTLRAGGAGE</sequence>
<dbReference type="Pfam" id="PF16152">
    <property type="entry name" value="DUF4860"/>
    <property type="match status" value="1"/>
</dbReference>
<organism evidence="1">
    <name type="scientific">uncultured bacterium Contigcl_38</name>
    <dbReference type="NCBI Taxonomy" id="1393672"/>
    <lineage>
        <taxon>Bacteria</taxon>
        <taxon>environmental samples</taxon>
    </lineage>
</organism>
<dbReference type="AlphaFoldDB" id="W0FL91"/>
<protein>
    <recommendedName>
        <fullName evidence="2">DUF4860 domain-containing protein</fullName>
    </recommendedName>
</protein>
<dbReference type="PROSITE" id="PS51257">
    <property type="entry name" value="PROKAR_LIPOPROTEIN"/>
    <property type="match status" value="1"/>
</dbReference>
<evidence type="ECO:0008006" key="2">
    <source>
        <dbReference type="Google" id="ProtNLM"/>
    </source>
</evidence>
<evidence type="ECO:0000313" key="1">
    <source>
        <dbReference type="EMBL" id="AHF25701.1"/>
    </source>
</evidence>
<accession>W0FL91</accession>
<dbReference type="InterPro" id="IPR032340">
    <property type="entry name" value="DUF4860"/>
</dbReference>
<dbReference type="EMBL" id="KC246847">
    <property type="protein sequence ID" value="AHF25701.1"/>
    <property type="molecule type" value="Genomic_DNA"/>
</dbReference>
<reference evidence="1" key="1">
    <citation type="journal article" date="2013" name="PLoS ONE">
        <title>Metagenomic insights into the carbohydrate-active enzymes carried by the microorganisms adhering to solid digesta in the rumen of cows.</title>
        <authorList>
            <person name="Wang L."/>
            <person name="Hatem A."/>
            <person name="Catalyurek U.V."/>
            <person name="Morrison M."/>
            <person name="Yu Z."/>
        </authorList>
    </citation>
    <scope>NUCLEOTIDE SEQUENCE</scope>
</reference>
<name>W0FL91_9BACT</name>